<sequence>MTAPAASPLTEEHLARLVKVFYERARAHPGLGPLFNTAVADWEHHLGIVQDFWSHTLLGTQRYTSHPYPVHLGLPIRREHFGQWLDLFRPAALETLPGDAAARAIARAELMAASFRAGLFPFDPLQAP</sequence>
<protein>
    <submittedName>
        <fullName evidence="1">Group III truncated hemoglobin</fullName>
    </submittedName>
</protein>
<dbReference type="CDD" id="cd08916">
    <property type="entry name" value="TrHb3_P"/>
    <property type="match status" value="1"/>
</dbReference>
<dbReference type="Gene3D" id="1.10.490.10">
    <property type="entry name" value="Globins"/>
    <property type="match status" value="1"/>
</dbReference>
<dbReference type="EMBL" id="CP157675">
    <property type="protein sequence ID" value="XBP70138.1"/>
    <property type="molecule type" value="Genomic_DNA"/>
</dbReference>
<dbReference type="GO" id="GO:0019825">
    <property type="term" value="F:oxygen binding"/>
    <property type="evidence" value="ECO:0007669"/>
    <property type="project" value="InterPro"/>
</dbReference>
<evidence type="ECO:0000313" key="1">
    <source>
        <dbReference type="EMBL" id="XBP70138.1"/>
    </source>
</evidence>
<reference evidence="1" key="1">
    <citation type="submission" date="2024-05" db="EMBL/GenBank/DDBJ databases">
        <authorList>
            <person name="Bunk B."/>
            <person name="Swiderski J."/>
            <person name="Sproer C."/>
            <person name="Thiel V."/>
        </authorList>
    </citation>
    <scope>NUCLEOTIDE SEQUENCE</scope>
    <source>
        <strain evidence="1">DSM 17735</strain>
    </source>
</reference>
<dbReference type="InterPro" id="IPR012292">
    <property type="entry name" value="Globin/Proto"/>
</dbReference>
<name>A0AAU7LT37_9BURK</name>
<dbReference type="SUPFAM" id="SSF46458">
    <property type="entry name" value="Globin-like"/>
    <property type="match status" value="1"/>
</dbReference>
<dbReference type="InterPro" id="IPR009050">
    <property type="entry name" value="Globin-like_sf"/>
</dbReference>
<accession>A0AAU7LT37</accession>
<gene>
    <name evidence="1" type="ORF">ABLV49_20090</name>
</gene>
<proteinExistence type="predicted"/>
<dbReference type="GO" id="GO:0020037">
    <property type="term" value="F:heme binding"/>
    <property type="evidence" value="ECO:0007669"/>
    <property type="project" value="InterPro"/>
</dbReference>
<organism evidence="1">
    <name type="scientific">Polaromonas hydrogenivorans</name>
    <dbReference type="NCBI Taxonomy" id="335476"/>
    <lineage>
        <taxon>Bacteria</taxon>
        <taxon>Pseudomonadati</taxon>
        <taxon>Pseudomonadota</taxon>
        <taxon>Betaproteobacteria</taxon>
        <taxon>Burkholderiales</taxon>
        <taxon>Comamonadaceae</taxon>
        <taxon>Polaromonas</taxon>
    </lineage>
</organism>
<dbReference type="RefSeq" id="WP_349279266.1">
    <property type="nucleotide sequence ID" value="NZ_CBCSCU010000007.1"/>
</dbReference>
<dbReference type="AlphaFoldDB" id="A0AAU7LT37"/>